<sequence length="358" mass="40292">MYKSTCQTLFIILFCVINCCLHFSDGGGADLHRLKFDPEEKFLYDRFYNFAVKHGRTYLNDSLELVSRFQIFKESVQRAEILNAPYKKQGLPPVFGVNKFSDLTQEEFKAKYLSGLKQQSSPLKFQSRFSLLEENRMSVKVFPQLVDWRKKPVLSPIKDQGSCGACWAFSLTETMESMSVIQYNVTSVPKLSPQELIDCNDGGNGCEGGDICQAAEWATNHGIVAESLYPITRHTDACKQVSPSSKRVKITDFYCQNFTNKEMGILKAVANHGPVTVAVDAATWHNYVGGIIRFHCSRHTNHAVQIVGYNLNGDVPYYILRNSWGSDFGDHGYLYVKFGDNLCGVATRVVKLNVSPQV</sequence>
<dbReference type="InterPro" id="IPR013128">
    <property type="entry name" value="Peptidase_C1A"/>
</dbReference>
<evidence type="ECO:0000256" key="2">
    <source>
        <dbReference type="SAM" id="SignalP"/>
    </source>
</evidence>
<dbReference type="GO" id="GO:0008234">
    <property type="term" value="F:cysteine-type peptidase activity"/>
    <property type="evidence" value="ECO:0007669"/>
    <property type="project" value="InterPro"/>
</dbReference>
<dbReference type="PANTHER" id="PTHR12411">
    <property type="entry name" value="CYSTEINE PROTEASE FAMILY C1-RELATED"/>
    <property type="match status" value="1"/>
</dbReference>
<dbReference type="GO" id="GO:0006508">
    <property type="term" value="P:proteolysis"/>
    <property type="evidence" value="ECO:0007669"/>
    <property type="project" value="InterPro"/>
</dbReference>
<dbReference type="PROSITE" id="PS00639">
    <property type="entry name" value="THIOL_PROTEASE_HIS"/>
    <property type="match status" value="1"/>
</dbReference>
<name>A0AAV4BDW8_9GAST</name>
<keyword evidence="2" id="KW-0732">Signal</keyword>
<proteinExistence type="inferred from homology"/>
<feature type="signal peptide" evidence="2">
    <location>
        <begin position="1"/>
        <end position="26"/>
    </location>
</feature>
<evidence type="ECO:0000259" key="3">
    <source>
        <dbReference type="SMART" id="SM00645"/>
    </source>
</evidence>
<keyword evidence="6" id="KW-1185">Reference proteome</keyword>
<comment type="similarity">
    <text evidence="1">Belongs to the peptidase C1 family.</text>
</comment>
<dbReference type="InterPro" id="IPR013201">
    <property type="entry name" value="Prot_inhib_I29"/>
</dbReference>
<evidence type="ECO:0000256" key="1">
    <source>
        <dbReference type="ARBA" id="ARBA00008455"/>
    </source>
</evidence>
<dbReference type="SUPFAM" id="SSF54001">
    <property type="entry name" value="Cysteine proteinases"/>
    <property type="match status" value="1"/>
</dbReference>
<dbReference type="Pfam" id="PF08246">
    <property type="entry name" value="Inhibitor_I29"/>
    <property type="match status" value="1"/>
</dbReference>
<feature type="chain" id="PRO_5043909953" evidence="2">
    <location>
        <begin position="27"/>
        <end position="358"/>
    </location>
</feature>
<evidence type="ECO:0000313" key="5">
    <source>
        <dbReference type="EMBL" id="GFO18334.1"/>
    </source>
</evidence>
<dbReference type="InterPro" id="IPR039417">
    <property type="entry name" value="Peptidase_C1A_papain-like"/>
</dbReference>
<comment type="caution">
    <text evidence="5">The sequence shown here is derived from an EMBL/GenBank/DDBJ whole genome shotgun (WGS) entry which is preliminary data.</text>
</comment>
<dbReference type="Gene3D" id="3.90.70.10">
    <property type="entry name" value="Cysteine proteinases"/>
    <property type="match status" value="1"/>
</dbReference>
<reference evidence="5 6" key="1">
    <citation type="journal article" date="2021" name="Elife">
        <title>Chloroplast acquisition without the gene transfer in kleptoplastic sea slugs, Plakobranchus ocellatus.</title>
        <authorList>
            <person name="Maeda T."/>
            <person name="Takahashi S."/>
            <person name="Yoshida T."/>
            <person name="Shimamura S."/>
            <person name="Takaki Y."/>
            <person name="Nagai Y."/>
            <person name="Toyoda A."/>
            <person name="Suzuki Y."/>
            <person name="Arimoto A."/>
            <person name="Ishii H."/>
            <person name="Satoh N."/>
            <person name="Nishiyama T."/>
            <person name="Hasebe M."/>
            <person name="Maruyama T."/>
            <person name="Minagawa J."/>
            <person name="Obokata J."/>
            <person name="Shigenobu S."/>
        </authorList>
    </citation>
    <scope>NUCLEOTIDE SEQUENCE [LARGE SCALE GENOMIC DNA]</scope>
</reference>
<dbReference type="InterPro" id="IPR000668">
    <property type="entry name" value="Peptidase_C1A_C"/>
</dbReference>
<feature type="domain" description="Cathepsin propeptide inhibitor" evidence="4">
    <location>
        <begin position="47"/>
        <end position="108"/>
    </location>
</feature>
<dbReference type="Pfam" id="PF00112">
    <property type="entry name" value="Peptidase_C1"/>
    <property type="match status" value="1"/>
</dbReference>
<dbReference type="Proteomes" id="UP000735302">
    <property type="component" value="Unassembled WGS sequence"/>
</dbReference>
<dbReference type="SMART" id="SM00848">
    <property type="entry name" value="Inhibitor_I29"/>
    <property type="match status" value="1"/>
</dbReference>
<dbReference type="EMBL" id="BLXT01004946">
    <property type="protein sequence ID" value="GFO18334.1"/>
    <property type="molecule type" value="Genomic_DNA"/>
</dbReference>
<organism evidence="5 6">
    <name type="scientific">Plakobranchus ocellatus</name>
    <dbReference type="NCBI Taxonomy" id="259542"/>
    <lineage>
        <taxon>Eukaryota</taxon>
        <taxon>Metazoa</taxon>
        <taxon>Spiralia</taxon>
        <taxon>Lophotrochozoa</taxon>
        <taxon>Mollusca</taxon>
        <taxon>Gastropoda</taxon>
        <taxon>Heterobranchia</taxon>
        <taxon>Euthyneura</taxon>
        <taxon>Panpulmonata</taxon>
        <taxon>Sacoglossa</taxon>
        <taxon>Placobranchoidea</taxon>
        <taxon>Plakobranchidae</taxon>
        <taxon>Plakobranchus</taxon>
    </lineage>
</organism>
<accession>A0AAV4BDW8</accession>
<feature type="domain" description="Peptidase C1A papain C-terminal" evidence="3">
    <location>
        <begin position="142"/>
        <end position="353"/>
    </location>
</feature>
<dbReference type="SMART" id="SM00645">
    <property type="entry name" value="Pept_C1"/>
    <property type="match status" value="1"/>
</dbReference>
<dbReference type="AlphaFoldDB" id="A0AAV4BDW8"/>
<dbReference type="PRINTS" id="PR00705">
    <property type="entry name" value="PAPAIN"/>
</dbReference>
<protein>
    <submittedName>
        <fullName evidence="5">Cathepsin o</fullName>
    </submittedName>
</protein>
<dbReference type="InterPro" id="IPR025660">
    <property type="entry name" value="Pept_his_AS"/>
</dbReference>
<dbReference type="InterPro" id="IPR038765">
    <property type="entry name" value="Papain-like_cys_pep_sf"/>
</dbReference>
<evidence type="ECO:0000313" key="6">
    <source>
        <dbReference type="Proteomes" id="UP000735302"/>
    </source>
</evidence>
<gene>
    <name evidence="5" type="ORF">PoB_004483900</name>
</gene>
<evidence type="ECO:0000259" key="4">
    <source>
        <dbReference type="SMART" id="SM00848"/>
    </source>
</evidence>
<dbReference type="CDD" id="cd02248">
    <property type="entry name" value="Peptidase_C1A"/>
    <property type="match status" value="1"/>
</dbReference>